<dbReference type="AlphaFoldDB" id="A0A1X7GAZ0"/>
<evidence type="ECO:0000313" key="2">
    <source>
        <dbReference type="Proteomes" id="UP000192911"/>
    </source>
</evidence>
<name>A0A1X7GAZ0_TRICW</name>
<proteinExistence type="predicted"/>
<dbReference type="RefSeq" id="WP_139831202.1">
    <property type="nucleotide sequence ID" value="NZ_BSQD01000013.1"/>
</dbReference>
<evidence type="ECO:0000313" key="1">
    <source>
        <dbReference type="EMBL" id="SMF66517.1"/>
    </source>
</evidence>
<dbReference type="STRING" id="28094.SAMN06295900_114125"/>
<gene>
    <name evidence="1" type="ORF">SAMN06295900_114125</name>
</gene>
<protein>
    <submittedName>
        <fullName evidence="1">Uncharacterized protein</fullName>
    </submittedName>
</protein>
<accession>A0A1X7GAZ0</accession>
<keyword evidence="2" id="KW-1185">Reference proteome</keyword>
<organism evidence="1 2">
    <name type="scientific">Trinickia caryophylli</name>
    <name type="common">Paraburkholderia caryophylli</name>
    <dbReference type="NCBI Taxonomy" id="28094"/>
    <lineage>
        <taxon>Bacteria</taxon>
        <taxon>Pseudomonadati</taxon>
        <taxon>Pseudomonadota</taxon>
        <taxon>Betaproteobacteria</taxon>
        <taxon>Burkholderiales</taxon>
        <taxon>Burkholderiaceae</taxon>
        <taxon>Trinickia</taxon>
    </lineage>
</organism>
<reference evidence="2" key="1">
    <citation type="submission" date="2017-04" db="EMBL/GenBank/DDBJ databases">
        <authorList>
            <person name="Varghese N."/>
            <person name="Submissions S."/>
        </authorList>
    </citation>
    <scope>NUCLEOTIDE SEQUENCE [LARGE SCALE GENOMIC DNA]</scope>
    <source>
        <strain evidence="2">Ballard 720</strain>
    </source>
</reference>
<dbReference type="EMBL" id="FXAH01000014">
    <property type="protein sequence ID" value="SMF66517.1"/>
    <property type="molecule type" value="Genomic_DNA"/>
</dbReference>
<sequence length="155" mass="16563">MSQSVSTSQPCRIRLSHFVSSEILTLTVGGRDAQAHESFAAWASSDLDLEGALISVSSPPGLIPFVLASLTITSTALTFTAPRFQGEKEKEAGYVVPSLGASLYLWAEERTAFADLTFTSNVSKSGAVVEFALGASGGFQVLQQSQVKEFKWPTR</sequence>
<dbReference type="Proteomes" id="UP000192911">
    <property type="component" value="Unassembled WGS sequence"/>
</dbReference>
<dbReference type="GeneID" id="95551803"/>